<name>A0ACC3BM91_PYRYE</name>
<dbReference type="Proteomes" id="UP000798662">
    <property type="component" value="Chromosome 1"/>
</dbReference>
<proteinExistence type="predicted"/>
<protein>
    <submittedName>
        <fullName evidence="1">Uncharacterized protein</fullName>
    </submittedName>
</protein>
<dbReference type="EMBL" id="CM020618">
    <property type="protein sequence ID" value="KAK1858708.1"/>
    <property type="molecule type" value="Genomic_DNA"/>
</dbReference>
<evidence type="ECO:0000313" key="1">
    <source>
        <dbReference type="EMBL" id="KAK1858708.1"/>
    </source>
</evidence>
<organism evidence="1 2">
    <name type="scientific">Pyropia yezoensis</name>
    <name type="common">Susabi-nori</name>
    <name type="synonym">Porphyra yezoensis</name>
    <dbReference type="NCBI Taxonomy" id="2788"/>
    <lineage>
        <taxon>Eukaryota</taxon>
        <taxon>Rhodophyta</taxon>
        <taxon>Bangiophyceae</taxon>
        <taxon>Bangiales</taxon>
        <taxon>Bangiaceae</taxon>
        <taxon>Pyropia</taxon>
    </lineage>
</organism>
<sequence>MPDGAAQGIVFSSPNSAFTEVFLFNVAYSLVANGSSLTGSALQRQHLVELCGETRLPLVATDFRVPKMLRQGLMLYMELVVAGMPACVLRCKMCVLPNGSYNVLRFLSLYQGIRAKHRRDMARIKVPLDIAARAVAACSFVHQNQVVLALSCSLWHAQADSKGKFEALRFKSIGAIKGAMYAIVTLFPTALSAVDVPAVDVNVAVGSVDGRGEQDLFDPVTDNKVHPALVHFIRIVLLGKDAALILARAVVDSPRDIRTKLSPNWSEGALEVALRDPRVPELRLLRCAVACLIPAMAAWLHTRHALRAVLAAVVDTAGHYDDFVRADGAADLVGDPPLTGESVANGCVGRSIMPSAFDDLWLQPVLSSSLTAA</sequence>
<gene>
    <name evidence="1" type="ORF">I4F81_001309</name>
</gene>
<evidence type="ECO:0000313" key="2">
    <source>
        <dbReference type="Proteomes" id="UP000798662"/>
    </source>
</evidence>
<keyword evidence="2" id="KW-1185">Reference proteome</keyword>
<reference evidence="1" key="1">
    <citation type="submission" date="2019-11" db="EMBL/GenBank/DDBJ databases">
        <title>Nori genome reveals adaptations in red seaweeds to the harsh intertidal environment.</title>
        <authorList>
            <person name="Wang D."/>
            <person name="Mao Y."/>
        </authorList>
    </citation>
    <scope>NUCLEOTIDE SEQUENCE</scope>
    <source>
        <tissue evidence="1">Gametophyte</tissue>
    </source>
</reference>
<accession>A0ACC3BM91</accession>
<comment type="caution">
    <text evidence="1">The sequence shown here is derived from an EMBL/GenBank/DDBJ whole genome shotgun (WGS) entry which is preliminary data.</text>
</comment>